<evidence type="ECO:0000259" key="3">
    <source>
        <dbReference type="PROSITE" id="PS50977"/>
    </source>
</evidence>
<evidence type="ECO:0000313" key="5">
    <source>
        <dbReference type="Proteomes" id="UP000325827"/>
    </source>
</evidence>
<keyword evidence="1 2" id="KW-0238">DNA-binding</keyword>
<dbReference type="GO" id="GO:0003677">
    <property type="term" value="F:DNA binding"/>
    <property type="evidence" value="ECO:0007669"/>
    <property type="project" value="UniProtKB-UniRule"/>
</dbReference>
<dbReference type="Pfam" id="PF00440">
    <property type="entry name" value="TetR_N"/>
    <property type="match status" value="1"/>
</dbReference>
<dbReference type="SUPFAM" id="SSF46689">
    <property type="entry name" value="Homeodomain-like"/>
    <property type="match status" value="1"/>
</dbReference>
<proteinExistence type="predicted"/>
<dbReference type="PANTHER" id="PTHR43479:SF11">
    <property type="entry name" value="ACREF_ENVCD OPERON REPRESSOR-RELATED"/>
    <property type="match status" value="1"/>
</dbReference>
<dbReference type="OrthoDB" id="4726108at2"/>
<evidence type="ECO:0000313" key="4">
    <source>
        <dbReference type="EMBL" id="KAA9108156.1"/>
    </source>
</evidence>
<evidence type="ECO:0000256" key="1">
    <source>
        <dbReference type="ARBA" id="ARBA00023125"/>
    </source>
</evidence>
<gene>
    <name evidence="4" type="ORF">F6B43_12175</name>
</gene>
<dbReference type="EMBL" id="VYSA01000002">
    <property type="protein sequence ID" value="KAA9108156.1"/>
    <property type="molecule type" value="Genomic_DNA"/>
</dbReference>
<dbReference type="InterPro" id="IPR050624">
    <property type="entry name" value="HTH-type_Tx_Regulator"/>
</dbReference>
<dbReference type="PANTHER" id="PTHR43479">
    <property type="entry name" value="ACREF/ENVCD OPERON REPRESSOR-RELATED"/>
    <property type="match status" value="1"/>
</dbReference>
<dbReference type="SUPFAM" id="SSF48498">
    <property type="entry name" value="Tetracyclin repressor-like, C-terminal domain"/>
    <property type="match status" value="1"/>
</dbReference>
<dbReference type="InterPro" id="IPR054126">
    <property type="entry name" value="CprB_TetR_C"/>
</dbReference>
<dbReference type="Pfam" id="PF21935">
    <property type="entry name" value="TetR_C_45"/>
    <property type="match status" value="1"/>
</dbReference>
<comment type="caution">
    <text evidence="4">The sequence shown here is derived from an EMBL/GenBank/DDBJ whole genome shotgun (WGS) entry which is preliminary data.</text>
</comment>
<sequence length="261" mass="29420">MLVLYLRRSEIGVGINERVSPSDPERFKVTVEGRPVARQQRSQKTRDDIVVEAARLINERTWDHASMKDFTRNAGVTTGAVYFHFANKEAIALTIIDEYNKRTQRDAEEILQQHLPAMETILLTIAKFTRAILKDPIVQAGARLTSQPLVFDNPPVLPWTAWSTVHVQNLTRAIQEGDVKPEIDVDRYASYAIGTYAGVFIFSGLLNGLNDLLERVSDLSIILISSYVVPEKQAYWAQRALEICDATQPPLQLSTSGRLER</sequence>
<accession>A0A5J5J0V1</accession>
<feature type="DNA-binding region" description="H-T-H motif" evidence="2">
    <location>
        <begin position="66"/>
        <end position="85"/>
    </location>
</feature>
<protein>
    <submittedName>
        <fullName evidence="4">TetR/AcrR family transcriptional regulator</fullName>
    </submittedName>
</protein>
<name>A0A5J5J0V1_9MICO</name>
<organism evidence="4 5">
    <name type="scientific">Microbacterium rhizomatis</name>
    <dbReference type="NCBI Taxonomy" id="1631477"/>
    <lineage>
        <taxon>Bacteria</taxon>
        <taxon>Bacillati</taxon>
        <taxon>Actinomycetota</taxon>
        <taxon>Actinomycetes</taxon>
        <taxon>Micrococcales</taxon>
        <taxon>Microbacteriaceae</taxon>
        <taxon>Microbacterium</taxon>
    </lineage>
</organism>
<dbReference type="InterPro" id="IPR001647">
    <property type="entry name" value="HTH_TetR"/>
</dbReference>
<reference evidence="5" key="1">
    <citation type="submission" date="2019-09" db="EMBL/GenBank/DDBJ databases">
        <title>Mumia zhuanghuii sp. nov. isolated from the intestinal contents of plateau pika (Ochotona curzoniae) in the Qinghai-Tibet plateau of China.</title>
        <authorList>
            <person name="Tian Z."/>
        </authorList>
    </citation>
    <scope>NUCLEOTIDE SEQUENCE [LARGE SCALE GENOMIC DNA]</scope>
    <source>
        <strain evidence="5">JCM 30598</strain>
    </source>
</reference>
<evidence type="ECO:0000256" key="2">
    <source>
        <dbReference type="PROSITE-ProRule" id="PRU00335"/>
    </source>
</evidence>
<feature type="domain" description="HTH tetR-type" evidence="3">
    <location>
        <begin position="43"/>
        <end position="103"/>
    </location>
</feature>
<dbReference type="AlphaFoldDB" id="A0A5J5J0V1"/>
<dbReference type="InterPro" id="IPR009057">
    <property type="entry name" value="Homeodomain-like_sf"/>
</dbReference>
<dbReference type="Proteomes" id="UP000325827">
    <property type="component" value="Unassembled WGS sequence"/>
</dbReference>
<dbReference type="PROSITE" id="PS50977">
    <property type="entry name" value="HTH_TETR_2"/>
    <property type="match status" value="1"/>
</dbReference>
<dbReference type="Gene3D" id="1.10.357.10">
    <property type="entry name" value="Tetracycline Repressor, domain 2"/>
    <property type="match status" value="1"/>
</dbReference>
<dbReference type="InterPro" id="IPR036271">
    <property type="entry name" value="Tet_transcr_reg_TetR-rel_C_sf"/>
</dbReference>
<keyword evidence="5" id="KW-1185">Reference proteome</keyword>
<dbReference type="PRINTS" id="PR00455">
    <property type="entry name" value="HTHTETR"/>
</dbReference>